<comment type="caution">
    <text evidence="1">The sequence shown here is derived from an EMBL/GenBank/DDBJ whole genome shotgun (WGS) entry which is preliminary data.</text>
</comment>
<dbReference type="EMBL" id="JBHSCY010000001">
    <property type="protein sequence ID" value="MFC4268793.1"/>
    <property type="molecule type" value="Genomic_DNA"/>
</dbReference>
<protein>
    <submittedName>
        <fullName evidence="1">DUF6638 family protein</fullName>
    </submittedName>
</protein>
<accession>A0ABV8R9X2</accession>
<dbReference type="Proteomes" id="UP001595826">
    <property type="component" value="Unassembled WGS sequence"/>
</dbReference>
<dbReference type="InterPro" id="IPR046578">
    <property type="entry name" value="DUF6638"/>
</dbReference>
<organism evidence="1 2">
    <name type="scientific">Polaribacter marinivivus</name>
    <dbReference type="NCBI Taxonomy" id="1524260"/>
    <lineage>
        <taxon>Bacteria</taxon>
        <taxon>Pseudomonadati</taxon>
        <taxon>Bacteroidota</taxon>
        <taxon>Flavobacteriia</taxon>
        <taxon>Flavobacteriales</taxon>
        <taxon>Flavobacteriaceae</taxon>
    </lineage>
</organism>
<sequence length="412" mass="48400">MKKLKEANLYRNELIPVSGKLVERYNKCLLKMGFEETKLTKFSIDGLGWSPEIAQEKKNSFYLNNGEANTHAILISPKQKGIPVYNPFHSFDAALMKLVFKTHQETINDITRDSAICIDFDQKIDVFYEPLDVLRYKNVVIKFHLIDALEKAKAEQLKLIEVFNTDNNFINENIHQQLLASAKKHGDLRNRKVVLEDINFTSDSFYTKAFGGIYVLRDFIEPILIFEKEEAYKEAIKDTIHDVLMYHISHAELIDKLNSHKIIECDLEEEATKKRYERIKKYVFSTFLKEHKHPIKDILEDPILFKSYLNKIDLSARKKVMGVELYLDKKKVSKNINPKDSIDENIYVAMHKPHSSLKPSHQDLIWNLLVSIAPKDVLFLFWYDKEQFFELFKNLDESMKDWVIETIRNNFN</sequence>
<evidence type="ECO:0000313" key="2">
    <source>
        <dbReference type="Proteomes" id="UP001595826"/>
    </source>
</evidence>
<evidence type="ECO:0000313" key="1">
    <source>
        <dbReference type="EMBL" id="MFC4268793.1"/>
    </source>
</evidence>
<dbReference type="RefSeq" id="WP_377409485.1">
    <property type="nucleotide sequence ID" value="NZ_JBHSCY010000001.1"/>
</dbReference>
<keyword evidence="2" id="KW-1185">Reference proteome</keyword>
<gene>
    <name evidence="1" type="ORF">ACFOWD_07735</name>
</gene>
<proteinExistence type="predicted"/>
<dbReference type="Pfam" id="PF20343">
    <property type="entry name" value="DUF6638"/>
    <property type="match status" value="1"/>
</dbReference>
<reference evidence="2" key="1">
    <citation type="journal article" date="2019" name="Int. J. Syst. Evol. Microbiol.">
        <title>The Global Catalogue of Microorganisms (GCM) 10K type strain sequencing project: providing services to taxonomists for standard genome sequencing and annotation.</title>
        <authorList>
            <consortium name="The Broad Institute Genomics Platform"/>
            <consortium name="The Broad Institute Genome Sequencing Center for Infectious Disease"/>
            <person name="Wu L."/>
            <person name="Ma J."/>
        </authorList>
    </citation>
    <scope>NUCLEOTIDE SEQUENCE [LARGE SCALE GENOMIC DNA]</scope>
    <source>
        <strain evidence="2">CECT 8655</strain>
    </source>
</reference>
<name>A0ABV8R9X2_9FLAO</name>